<evidence type="ECO:0000256" key="1">
    <source>
        <dbReference type="ARBA" id="ARBA00001954"/>
    </source>
</evidence>
<accession>A0A979GRV4</accession>
<gene>
    <name evidence="2" type="ordered locus">Cpin_5186</name>
</gene>
<dbReference type="Gene3D" id="2.60.120.620">
    <property type="entry name" value="q2cbj1_9rhob like domain"/>
    <property type="match status" value="1"/>
</dbReference>
<reference evidence="2 3" key="2">
    <citation type="journal article" date="2010" name="Stand. Genomic Sci.">
        <title>Complete genome sequence of Chitinophaga pinensis type strain (UQM 2034).</title>
        <authorList>
            <person name="Glavina Del Rio T."/>
            <person name="Abt B."/>
            <person name="Spring S."/>
            <person name="Lapidus A."/>
            <person name="Nolan M."/>
            <person name="Tice H."/>
            <person name="Copeland A."/>
            <person name="Cheng J.F."/>
            <person name="Chen F."/>
            <person name="Bruce D."/>
            <person name="Goodwin L."/>
            <person name="Pitluck S."/>
            <person name="Ivanova N."/>
            <person name="Mavromatis K."/>
            <person name="Mikhailova N."/>
            <person name="Pati A."/>
            <person name="Chen A."/>
            <person name="Palaniappan K."/>
            <person name="Land M."/>
            <person name="Hauser L."/>
            <person name="Chang Y.J."/>
            <person name="Jeffries C.D."/>
            <person name="Chain P."/>
            <person name="Saunders E."/>
            <person name="Detter J.C."/>
            <person name="Brettin T."/>
            <person name="Rohde M."/>
            <person name="Goker M."/>
            <person name="Bristow J."/>
            <person name="Eisen J.A."/>
            <person name="Markowitz V."/>
            <person name="Hugenholtz P."/>
            <person name="Kyrpides N.C."/>
            <person name="Klenk H.P."/>
            <person name="Lucas S."/>
        </authorList>
    </citation>
    <scope>NUCLEOTIDE SEQUENCE [LARGE SCALE GENOMIC DNA]</scope>
    <source>
        <strain evidence="3">ATCC 43595 / DSM 2588 / LMG 13176 / NBRC 15968 / NCIMB 11800 / UQM 2034</strain>
    </source>
</reference>
<dbReference type="GO" id="GO:0005506">
    <property type="term" value="F:iron ion binding"/>
    <property type="evidence" value="ECO:0007669"/>
    <property type="project" value="UniProtKB-ARBA"/>
</dbReference>
<evidence type="ECO:0000313" key="3">
    <source>
        <dbReference type="Proteomes" id="UP000002215"/>
    </source>
</evidence>
<comment type="cofactor">
    <cofactor evidence="1">
        <name>Fe(2+)</name>
        <dbReference type="ChEBI" id="CHEBI:29033"/>
    </cofactor>
</comment>
<dbReference type="KEGG" id="cpi:Cpin_5186"/>
<evidence type="ECO:0000313" key="2">
    <source>
        <dbReference type="EMBL" id="ACU62617.1"/>
    </source>
</evidence>
<dbReference type="InterPro" id="IPR008775">
    <property type="entry name" value="Phytyl_CoA_dOase-like"/>
</dbReference>
<dbReference type="Pfam" id="PF05721">
    <property type="entry name" value="PhyH"/>
    <property type="match status" value="1"/>
</dbReference>
<keyword evidence="2" id="KW-0560">Oxidoreductase</keyword>
<sequence length="284" mass="32315">MRIEQAQIDQYAQDGFLLLENVFTGSETNLMLEEMFSVILNDCPNRILEKNGMVRSFFAPENFSSMFKDVLSLRRLVEPSEQLIGGPVYVHQTKLNTKSAMVGDWWEWHQDYTFWKRDDGMPAPDVLTAMIFLNDVTEFNAPLLVIPGSHDAGTIEVDEEVDIAGDTDKWFREYRKSTSYMSALTTDLKYTLEKKTILKWAVNKGITSVKGRAGSVLFFHGNIFHASANNLSPWDRHTFLITYNSMNNTLPDMASPRPSFIASRSFIPVAATEDDIILNKYASK</sequence>
<dbReference type="RefSeq" id="WP_012792785.1">
    <property type="nucleotide sequence ID" value="NC_013132.1"/>
</dbReference>
<dbReference type="GO" id="GO:0016706">
    <property type="term" value="F:2-oxoglutarate-dependent dioxygenase activity"/>
    <property type="evidence" value="ECO:0007669"/>
    <property type="project" value="UniProtKB-ARBA"/>
</dbReference>
<keyword evidence="2" id="KW-0223">Dioxygenase</keyword>
<dbReference type="AlphaFoldDB" id="A0A979GRV4"/>
<dbReference type="Proteomes" id="UP000002215">
    <property type="component" value="Chromosome"/>
</dbReference>
<dbReference type="EMBL" id="CP001699">
    <property type="protein sequence ID" value="ACU62617.1"/>
    <property type="molecule type" value="Genomic_DNA"/>
</dbReference>
<proteinExistence type="predicted"/>
<reference evidence="3" key="1">
    <citation type="submission" date="2009-08" db="EMBL/GenBank/DDBJ databases">
        <title>The complete genome of Chitinophaga pinensis DSM 2588.</title>
        <authorList>
            <consortium name="US DOE Joint Genome Institute (JGI-PGF)"/>
            <person name="Lucas S."/>
            <person name="Copeland A."/>
            <person name="Lapidus A."/>
            <person name="Glavina del Rio T."/>
            <person name="Dalin E."/>
            <person name="Tice H."/>
            <person name="Bruce D."/>
            <person name="Goodwin L."/>
            <person name="Pitluck S."/>
            <person name="Kyrpides N."/>
            <person name="Mavromatis K."/>
            <person name="Ivanova N."/>
            <person name="Mikhailova N."/>
            <person name="Sims D."/>
            <person name="Meinche L."/>
            <person name="Brettin T."/>
            <person name="Detter J.C."/>
            <person name="Han C."/>
            <person name="Larimer F."/>
            <person name="Land M."/>
            <person name="Hauser L."/>
            <person name="Markowitz V."/>
            <person name="Cheng J.-F."/>
            <person name="Hugenholtz P."/>
            <person name="Woyke T."/>
            <person name="Wu D."/>
            <person name="Spring S."/>
            <person name="Klenk H.-P."/>
            <person name="Eisen J.A."/>
        </authorList>
    </citation>
    <scope>NUCLEOTIDE SEQUENCE [LARGE SCALE GENOMIC DNA]</scope>
    <source>
        <strain evidence="3">ATCC 43595 / DSM 2588 / LMG 13176 / NBRC 15968 / NCIMB 11800 / UQM 2034</strain>
    </source>
</reference>
<name>A0A979GRV4_CHIPD</name>
<dbReference type="SUPFAM" id="SSF51197">
    <property type="entry name" value="Clavaminate synthase-like"/>
    <property type="match status" value="1"/>
</dbReference>
<dbReference type="PANTHER" id="PTHR20883">
    <property type="entry name" value="PHYTANOYL-COA DIOXYGENASE DOMAIN CONTAINING 1"/>
    <property type="match status" value="1"/>
</dbReference>
<dbReference type="PANTHER" id="PTHR20883:SF48">
    <property type="entry name" value="ECTOINE DIOXYGENASE"/>
    <property type="match status" value="1"/>
</dbReference>
<organism evidence="2 3">
    <name type="scientific">Chitinophaga pinensis (strain ATCC 43595 / DSM 2588 / LMG 13176 / NBRC 15968 / NCIMB 11800 / UQM 2034)</name>
    <dbReference type="NCBI Taxonomy" id="485918"/>
    <lineage>
        <taxon>Bacteria</taxon>
        <taxon>Pseudomonadati</taxon>
        <taxon>Bacteroidota</taxon>
        <taxon>Chitinophagia</taxon>
        <taxon>Chitinophagales</taxon>
        <taxon>Chitinophagaceae</taxon>
        <taxon>Chitinophaga</taxon>
    </lineage>
</organism>
<protein>
    <submittedName>
        <fullName evidence="2">Phytanoyl-CoA dioxygenase</fullName>
    </submittedName>
</protein>